<dbReference type="AlphaFoldDB" id="A0AAE0VXS8"/>
<dbReference type="PROSITE" id="PS50174">
    <property type="entry name" value="G_PATCH"/>
    <property type="match status" value="1"/>
</dbReference>
<feature type="compositionally biased region" description="Basic residues" evidence="1">
    <location>
        <begin position="136"/>
        <end position="145"/>
    </location>
</feature>
<dbReference type="PANTHER" id="PTHR14195">
    <property type="entry name" value="G PATCH DOMAIN CONTAINING PROTEIN 2"/>
    <property type="match status" value="1"/>
</dbReference>
<evidence type="ECO:0000256" key="1">
    <source>
        <dbReference type="SAM" id="MobiDB-lite"/>
    </source>
</evidence>
<organism evidence="3 4">
    <name type="scientific">Potamilus streckersoni</name>
    <dbReference type="NCBI Taxonomy" id="2493646"/>
    <lineage>
        <taxon>Eukaryota</taxon>
        <taxon>Metazoa</taxon>
        <taxon>Spiralia</taxon>
        <taxon>Lophotrochozoa</taxon>
        <taxon>Mollusca</taxon>
        <taxon>Bivalvia</taxon>
        <taxon>Autobranchia</taxon>
        <taxon>Heteroconchia</taxon>
        <taxon>Palaeoheterodonta</taxon>
        <taxon>Unionida</taxon>
        <taxon>Unionoidea</taxon>
        <taxon>Unionidae</taxon>
        <taxon>Ambleminae</taxon>
        <taxon>Lampsilini</taxon>
        <taxon>Potamilus</taxon>
    </lineage>
</organism>
<dbReference type="GO" id="GO:0003676">
    <property type="term" value="F:nucleic acid binding"/>
    <property type="evidence" value="ECO:0007669"/>
    <property type="project" value="InterPro"/>
</dbReference>
<sequence>MESKIVRDFQNLRVISNTNGRMEGLVHDLSAALEDASKGSKMDTCSTSGTIRRNMRKRKERRRRSHLIENCIFSEASESSLDEALKDYIENVTQQSDSDDLCIARRIVQLTKPLRGSYVQSVESDSVNETFSPVRPQRRRKKHKSMAIDPDPNMPSPSIPILRPKYTKHKAKCHSFPVSSAVDGPKELSDDTIVVGKRKRNTRSKTEYQPMENEAIAEEKSQGNETMDTLSSVESSSFSSSFSDTDANLTNDEAREGDDEQSDFFHEPGPVCGIPNIIPWWECEEVHESVFGGSVTDQQFQQILNGSFEHLPKSSQMAFKARITKLMKMSGRQFHVGRRKLKGKIPNYTVSRFLQERQKWHSMQGKYSNWQSNNSNSSNGNSNNTGEVKRQRKTPPPVDELKDYVGEGADPIPETNIGNIMLQNMGWSPGSGLGQDGSGIKNPIMAKIRPKRQGLGCTSQHNSSPTSSKLLLQDINS</sequence>
<gene>
    <name evidence="3" type="ORF">CHS0354_039646</name>
</gene>
<reference evidence="3" key="2">
    <citation type="journal article" date="2021" name="Genome Biol. Evol.">
        <title>Developing a high-quality reference genome for a parasitic bivalve with doubly uniparental inheritance (Bivalvia: Unionida).</title>
        <authorList>
            <person name="Smith C.H."/>
        </authorList>
    </citation>
    <scope>NUCLEOTIDE SEQUENCE</scope>
    <source>
        <strain evidence="3">CHS0354</strain>
        <tissue evidence="3">Mantle</tissue>
    </source>
</reference>
<dbReference type="Pfam" id="PF01585">
    <property type="entry name" value="G-patch"/>
    <property type="match status" value="1"/>
</dbReference>
<feature type="domain" description="G-patch" evidence="2">
    <location>
        <begin position="414"/>
        <end position="460"/>
    </location>
</feature>
<feature type="compositionally biased region" description="Low complexity" evidence="1">
    <location>
        <begin position="231"/>
        <end position="243"/>
    </location>
</feature>
<dbReference type="Proteomes" id="UP001195483">
    <property type="component" value="Unassembled WGS sequence"/>
</dbReference>
<protein>
    <recommendedName>
        <fullName evidence="2">G-patch domain-containing protein</fullName>
    </recommendedName>
</protein>
<feature type="region of interest" description="Disordered" evidence="1">
    <location>
        <begin position="451"/>
        <end position="477"/>
    </location>
</feature>
<reference evidence="3" key="1">
    <citation type="journal article" date="2021" name="Genome Biol. Evol.">
        <title>A High-Quality Reference Genome for a Parasitic Bivalve with Doubly Uniparental Inheritance (Bivalvia: Unionida).</title>
        <authorList>
            <person name="Smith C.H."/>
        </authorList>
    </citation>
    <scope>NUCLEOTIDE SEQUENCE</scope>
    <source>
        <strain evidence="3">CHS0354</strain>
    </source>
</reference>
<proteinExistence type="predicted"/>
<feature type="region of interest" description="Disordered" evidence="1">
    <location>
        <begin position="39"/>
        <end position="62"/>
    </location>
</feature>
<feature type="region of interest" description="Disordered" evidence="1">
    <location>
        <begin position="364"/>
        <end position="412"/>
    </location>
</feature>
<keyword evidence="4" id="KW-1185">Reference proteome</keyword>
<dbReference type="InterPro" id="IPR051189">
    <property type="entry name" value="Splicing_assoc_domain"/>
</dbReference>
<comment type="caution">
    <text evidence="3">The sequence shown here is derived from an EMBL/GenBank/DDBJ whole genome shotgun (WGS) entry which is preliminary data.</text>
</comment>
<feature type="compositionally biased region" description="Polar residues" evidence="1">
    <location>
        <begin position="456"/>
        <end position="477"/>
    </location>
</feature>
<evidence type="ECO:0000259" key="2">
    <source>
        <dbReference type="PROSITE" id="PS50174"/>
    </source>
</evidence>
<dbReference type="SMART" id="SM00443">
    <property type="entry name" value="G_patch"/>
    <property type="match status" value="1"/>
</dbReference>
<dbReference type="EMBL" id="JAEAOA010002313">
    <property type="protein sequence ID" value="KAK3593162.1"/>
    <property type="molecule type" value="Genomic_DNA"/>
</dbReference>
<accession>A0AAE0VXS8</accession>
<feature type="region of interest" description="Disordered" evidence="1">
    <location>
        <begin position="129"/>
        <end position="159"/>
    </location>
</feature>
<evidence type="ECO:0000313" key="3">
    <source>
        <dbReference type="EMBL" id="KAK3593162.1"/>
    </source>
</evidence>
<feature type="region of interest" description="Disordered" evidence="1">
    <location>
        <begin position="198"/>
        <end position="262"/>
    </location>
</feature>
<dbReference type="InterPro" id="IPR000467">
    <property type="entry name" value="G_patch_dom"/>
</dbReference>
<feature type="compositionally biased region" description="Basic residues" evidence="1">
    <location>
        <begin position="53"/>
        <end position="62"/>
    </location>
</feature>
<name>A0AAE0VXS8_9BIVA</name>
<feature type="compositionally biased region" description="Low complexity" evidence="1">
    <location>
        <begin position="368"/>
        <end position="384"/>
    </location>
</feature>
<reference evidence="3" key="3">
    <citation type="submission" date="2023-05" db="EMBL/GenBank/DDBJ databases">
        <authorList>
            <person name="Smith C.H."/>
        </authorList>
    </citation>
    <scope>NUCLEOTIDE SEQUENCE</scope>
    <source>
        <strain evidence="3">CHS0354</strain>
        <tissue evidence="3">Mantle</tissue>
    </source>
</reference>
<evidence type="ECO:0000313" key="4">
    <source>
        <dbReference type="Proteomes" id="UP001195483"/>
    </source>
</evidence>